<dbReference type="CDD" id="cd00338">
    <property type="entry name" value="Ser_Recombinase"/>
    <property type="match status" value="1"/>
</dbReference>
<dbReference type="SUPFAM" id="SSF53041">
    <property type="entry name" value="Resolvase-like"/>
    <property type="match status" value="1"/>
</dbReference>
<dbReference type="PROSITE" id="PS51736">
    <property type="entry name" value="RECOMBINASES_3"/>
    <property type="match status" value="1"/>
</dbReference>
<dbReference type="PANTHER" id="PTHR30461">
    <property type="entry name" value="DNA-INVERTASE FROM LAMBDOID PROPHAGE"/>
    <property type="match status" value="1"/>
</dbReference>
<dbReference type="InterPro" id="IPR006119">
    <property type="entry name" value="Resolv_N"/>
</dbReference>
<keyword evidence="4" id="KW-1185">Reference proteome</keyword>
<dbReference type="InterPro" id="IPR025827">
    <property type="entry name" value="Zn_ribbon_recom_dom"/>
</dbReference>
<dbReference type="InterPro" id="IPR050639">
    <property type="entry name" value="SSR_resolvase"/>
</dbReference>
<dbReference type="Proteomes" id="UP000032431">
    <property type="component" value="Chromosome I"/>
</dbReference>
<feature type="domain" description="Resolvase/invertase-type recombinase catalytic" evidence="1">
    <location>
        <begin position="2"/>
        <end position="146"/>
    </location>
</feature>
<name>A0A078KPG3_9FIRM</name>
<dbReference type="Pfam" id="PF07508">
    <property type="entry name" value="Recombinase"/>
    <property type="match status" value="1"/>
</dbReference>
<accession>A0A078KPG3</accession>
<dbReference type="EMBL" id="LM995447">
    <property type="protein sequence ID" value="CDZ24397.1"/>
    <property type="molecule type" value="Genomic_DNA"/>
</dbReference>
<protein>
    <recommendedName>
        <fullName evidence="5">Recombinase family protein</fullName>
    </recommendedName>
</protein>
<dbReference type="SMART" id="SM00857">
    <property type="entry name" value="Resolvase"/>
    <property type="match status" value="1"/>
</dbReference>
<dbReference type="Pfam" id="PF13408">
    <property type="entry name" value="Zn_ribbon_recom"/>
    <property type="match status" value="1"/>
</dbReference>
<evidence type="ECO:0008006" key="5">
    <source>
        <dbReference type="Google" id="ProtNLM"/>
    </source>
</evidence>
<dbReference type="HOGENOM" id="CLU_010686_18_14_9"/>
<dbReference type="OrthoDB" id="9781670at2"/>
<dbReference type="Gene3D" id="3.40.50.1390">
    <property type="entry name" value="Resolvase, N-terminal catalytic domain"/>
    <property type="match status" value="1"/>
</dbReference>
<dbReference type="GO" id="GO:0000150">
    <property type="term" value="F:DNA strand exchange activity"/>
    <property type="evidence" value="ECO:0007669"/>
    <property type="project" value="InterPro"/>
</dbReference>
<gene>
    <name evidence="3" type="ORF">CCDG5_1283</name>
</gene>
<dbReference type="AlphaFoldDB" id="A0A078KPG3"/>
<dbReference type="InterPro" id="IPR036162">
    <property type="entry name" value="Resolvase-like_N_sf"/>
</dbReference>
<dbReference type="PANTHER" id="PTHR30461:SF23">
    <property type="entry name" value="DNA RECOMBINASE-RELATED"/>
    <property type="match status" value="1"/>
</dbReference>
<dbReference type="Pfam" id="PF00239">
    <property type="entry name" value="Resolvase"/>
    <property type="match status" value="1"/>
</dbReference>
<dbReference type="PATRIC" id="fig|29343.3.peg.1352"/>
<reference evidence="4" key="1">
    <citation type="submission" date="2014-07" db="EMBL/GenBank/DDBJ databases">
        <authorList>
            <person name="Wibberg D."/>
        </authorList>
    </citation>
    <scope>NUCLEOTIDE SEQUENCE [LARGE SCALE GENOMIC DNA]</scope>
    <source>
        <strain evidence="4">DG5</strain>
    </source>
</reference>
<proteinExistence type="predicted"/>
<dbReference type="STRING" id="29343.CCDG5_1283"/>
<dbReference type="GO" id="GO:0003677">
    <property type="term" value="F:DNA binding"/>
    <property type="evidence" value="ECO:0007669"/>
    <property type="project" value="InterPro"/>
</dbReference>
<evidence type="ECO:0000313" key="3">
    <source>
        <dbReference type="EMBL" id="CDZ24397.1"/>
    </source>
</evidence>
<dbReference type="KEGG" id="ccel:CCDG5_1283"/>
<dbReference type="Gene3D" id="3.90.1750.20">
    <property type="entry name" value="Putative Large Serine Recombinase, Chain B, Domain 2"/>
    <property type="match status" value="1"/>
</dbReference>
<organism evidence="3 4">
    <name type="scientific">[Clostridium] cellulosi</name>
    <dbReference type="NCBI Taxonomy" id="29343"/>
    <lineage>
        <taxon>Bacteria</taxon>
        <taxon>Bacillati</taxon>
        <taxon>Bacillota</taxon>
        <taxon>Clostridia</taxon>
        <taxon>Eubacteriales</taxon>
        <taxon>Oscillospiraceae</taxon>
        <taxon>Oscillospiraceae incertae sedis</taxon>
    </lineage>
</organism>
<sequence>MTAAIYARQSIEKPDSVSIEAQIERCKKVCELNGWDYIVYSDTGFSGKNIDRPNFKKLLNDIRSGKIKALISYKLDRISRSIADFASLLQLFEKYGVQYISCTEQFDTSSPVGRAMIYIVMVFAQLERETITQRVTDNYRFRASKGLFMGGSAPLGYIPKQIEIEGHRASVLEIDGSCAQIVKKIFTLYQSGLNTHSIAKRLNEEGIRTSKNKLYTPNAVLRILRNITYCSSSPELYDYLKAKGYEILCSPERFDGKNGMCCYFKSSGGKKSETLKNQLITVGRHKPIIPAKQWIEVQRKIDRAGVSPAKAKPSARAFLAGLMKCSCCGRSIGLKCTKKKSGEYAYYYCRTRLTMGAGKCSNDLWINKNVIEPRIETFLLIHAKELFKNNNSIEIAQPAENTRISKLKAEYFSCKDSIRNLIGKLGENNVVDRHINDYILELDAKCRRIEAEIQRIQKSEKRAKSGETSGKAYNIPQIFSKASVEDRRLAARSLIKQITISRSGDIQIEWRV</sequence>
<evidence type="ECO:0000259" key="1">
    <source>
        <dbReference type="PROSITE" id="PS51736"/>
    </source>
</evidence>
<evidence type="ECO:0000313" key="4">
    <source>
        <dbReference type="Proteomes" id="UP000032431"/>
    </source>
</evidence>
<dbReference type="InterPro" id="IPR011109">
    <property type="entry name" value="DNA_bind_recombinase_dom"/>
</dbReference>
<evidence type="ECO:0000259" key="2">
    <source>
        <dbReference type="PROSITE" id="PS51737"/>
    </source>
</evidence>
<feature type="domain" description="Recombinase" evidence="2">
    <location>
        <begin position="154"/>
        <end position="307"/>
    </location>
</feature>
<dbReference type="PROSITE" id="PS51737">
    <property type="entry name" value="RECOMBINASE_DNA_BIND"/>
    <property type="match status" value="1"/>
</dbReference>
<dbReference type="InterPro" id="IPR038109">
    <property type="entry name" value="DNA_bind_recomb_sf"/>
</dbReference>